<organism evidence="1 2">
    <name type="scientific">Chryseobacterium scophthalmum</name>
    <dbReference type="NCBI Taxonomy" id="59733"/>
    <lineage>
        <taxon>Bacteria</taxon>
        <taxon>Pseudomonadati</taxon>
        <taxon>Bacteroidota</taxon>
        <taxon>Flavobacteriia</taxon>
        <taxon>Flavobacteriales</taxon>
        <taxon>Weeksellaceae</taxon>
        <taxon>Chryseobacterium group</taxon>
        <taxon>Chryseobacterium</taxon>
    </lineage>
</organism>
<reference evidence="2" key="1">
    <citation type="submission" date="2016-12" db="EMBL/GenBank/DDBJ databases">
        <authorList>
            <person name="Varghese N."/>
            <person name="Submissions S."/>
        </authorList>
    </citation>
    <scope>NUCLEOTIDE SEQUENCE [LARGE SCALE GENOMIC DNA]</scope>
    <source>
        <strain evidence="2">DSM 16779</strain>
    </source>
</reference>
<protein>
    <submittedName>
        <fullName evidence="1">Uncharacterized protein</fullName>
    </submittedName>
</protein>
<dbReference type="AlphaFoldDB" id="A0A1N6FKI0"/>
<dbReference type="Proteomes" id="UP000184782">
    <property type="component" value="Unassembled WGS sequence"/>
</dbReference>
<accession>A0A1N6FKI0</accession>
<sequence length="39" mass="4471">MKVEDIPALKLRSKYNSQKIFFITGVYRADVNDDGLLIV</sequence>
<evidence type="ECO:0000313" key="2">
    <source>
        <dbReference type="Proteomes" id="UP000184782"/>
    </source>
</evidence>
<proteinExistence type="predicted"/>
<dbReference type="EMBL" id="FSRQ01000001">
    <property type="protein sequence ID" value="SIN95765.1"/>
    <property type="molecule type" value="Genomic_DNA"/>
</dbReference>
<name>A0A1N6FKI0_9FLAO</name>
<keyword evidence="2" id="KW-1185">Reference proteome</keyword>
<gene>
    <name evidence="1" type="ORF">SAMN05421769_1378</name>
</gene>
<evidence type="ECO:0000313" key="1">
    <source>
        <dbReference type="EMBL" id="SIN95765.1"/>
    </source>
</evidence>
<dbReference type="STRING" id="59733.SAMN05421769_1378"/>